<dbReference type="AlphaFoldDB" id="A0A1M6Y249"/>
<evidence type="ECO:0000256" key="2">
    <source>
        <dbReference type="ARBA" id="ARBA00022801"/>
    </source>
</evidence>
<protein>
    <recommendedName>
        <fullName evidence="3">Probable chemoreceptor glutamine deamidase CheD</fullName>
        <ecNumber evidence="3">3.5.1.44</ecNumber>
    </recommendedName>
</protein>
<sequence>MAYGSLAHHCNLENYPVPAQSPVISSLVFGQKKEVKAGIGDLKVSGRHDAVLATYSLGSCIGVSAYDPVARIGGLLHFQLPHSSISPEKAQTRPYMFADTGIPALFEACSRLGAKWRRMDIKIAGGASSKTSTGMFNIGPRNYQALTEIFKSLGKSINAQEIGGFCSRSMWLDMATGEVTLKTNTAGQQVAWTTM</sequence>
<dbReference type="GO" id="GO:0050568">
    <property type="term" value="F:protein-glutamine glutaminase activity"/>
    <property type="evidence" value="ECO:0007669"/>
    <property type="project" value="UniProtKB-UniRule"/>
</dbReference>
<dbReference type="GO" id="GO:0006935">
    <property type="term" value="P:chemotaxis"/>
    <property type="evidence" value="ECO:0007669"/>
    <property type="project" value="UniProtKB-UniRule"/>
</dbReference>
<keyword evidence="1 3" id="KW-0145">Chemotaxis</keyword>
<dbReference type="PANTHER" id="PTHR35147">
    <property type="entry name" value="CHEMORECEPTOR GLUTAMINE DEAMIDASE CHED-RELATED"/>
    <property type="match status" value="1"/>
</dbReference>
<dbReference type="InterPro" id="IPR005659">
    <property type="entry name" value="Chemorcpt_Glu_NH3ase_CheD"/>
</dbReference>
<dbReference type="CDD" id="cd16352">
    <property type="entry name" value="CheD"/>
    <property type="match status" value="1"/>
</dbReference>
<name>A0A1M6Y249_9BACT</name>
<evidence type="ECO:0000256" key="3">
    <source>
        <dbReference type="HAMAP-Rule" id="MF_01440"/>
    </source>
</evidence>
<dbReference type="Gene3D" id="3.30.1330.200">
    <property type="match status" value="1"/>
</dbReference>
<dbReference type="SUPFAM" id="SSF64438">
    <property type="entry name" value="CNF1/YfiH-like putative cysteine hydrolases"/>
    <property type="match status" value="1"/>
</dbReference>
<dbReference type="PANTHER" id="PTHR35147:SF1">
    <property type="entry name" value="CHEMORECEPTOR GLUTAMINE DEAMIDASE CHED-RELATED"/>
    <property type="match status" value="1"/>
</dbReference>
<dbReference type="OrthoDB" id="9807202at2"/>
<comment type="similarity">
    <text evidence="3">Belongs to the CheD family.</text>
</comment>
<comment type="function">
    <text evidence="3">Probably deamidates glutamine residues to glutamate on methyl-accepting chemotaxis receptors (MCPs), playing an important role in chemotaxis.</text>
</comment>
<dbReference type="HAMAP" id="MF_01440">
    <property type="entry name" value="CheD"/>
    <property type="match status" value="1"/>
</dbReference>
<dbReference type="EMBL" id="FQZU01000046">
    <property type="protein sequence ID" value="SHL12179.1"/>
    <property type="molecule type" value="Genomic_DNA"/>
</dbReference>
<reference evidence="5" key="1">
    <citation type="submission" date="2016-11" db="EMBL/GenBank/DDBJ databases">
        <authorList>
            <person name="Varghese N."/>
            <person name="Submissions S."/>
        </authorList>
    </citation>
    <scope>NUCLEOTIDE SEQUENCE [LARGE SCALE GENOMIC DNA]</scope>
    <source>
        <strain evidence="5">DSM 16219</strain>
    </source>
</reference>
<dbReference type="EC" id="3.5.1.44" evidence="3"/>
<gene>
    <name evidence="3" type="primary">cheD</name>
    <name evidence="4" type="ORF">SAMN02745216_04655</name>
</gene>
<evidence type="ECO:0000256" key="1">
    <source>
        <dbReference type="ARBA" id="ARBA00022500"/>
    </source>
</evidence>
<dbReference type="InterPro" id="IPR011324">
    <property type="entry name" value="Cytotoxic_necrot_fac-like_cat"/>
</dbReference>
<keyword evidence="2 3" id="KW-0378">Hydrolase</keyword>
<dbReference type="RefSeq" id="WP_083611258.1">
    <property type="nucleotide sequence ID" value="NZ_FQZU01000046.1"/>
</dbReference>
<evidence type="ECO:0000313" key="5">
    <source>
        <dbReference type="Proteomes" id="UP000183994"/>
    </source>
</evidence>
<dbReference type="Pfam" id="PF03975">
    <property type="entry name" value="CheD"/>
    <property type="match status" value="1"/>
</dbReference>
<keyword evidence="5" id="KW-1185">Reference proteome</keyword>
<evidence type="ECO:0000313" key="4">
    <source>
        <dbReference type="EMBL" id="SHL12179.1"/>
    </source>
</evidence>
<proteinExistence type="inferred from homology"/>
<comment type="catalytic activity">
    <reaction evidence="3">
        <text>L-glutaminyl-[protein] + H2O = L-glutamyl-[protein] + NH4(+)</text>
        <dbReference type="Rhea" id="RHEA:16441"/>
        <dbReference type="Rhea" id="RHEA-COMP:10207"/>
        <dbReference type="Rhea" id="RHEA-COMP:10208"/>
        <dbReference type="ChEBI" id="CHEBI:15377"/>
        <dbReference type="ChEBI" id="CHEBI:28938"/>
        <dbReference type="ChEBI" id="CHEBI:29973"/>
        <dbReference type="ChEBI" id="CHEBI:30011"/>
        <dbReference type="EC" id="3.5.1.44"/>
    </reaction>
</comment>
<dbReference type="STRING" id="1121393.SAMN02745216_04655"/>
<organism evidence="4 5">
    <name type="scientific">Desulfatibacillum alkenivorans DSM 16219</name>
    <dbReference type="NCBI Taxonomy" id="1121393"/>
    <lineage>
        <taxon>Bacteria</taxon>
        <taxon>Pseudomonadati</taxon>
        <taxon>Thermodesulfobacteriota</taxon>
        <taxon>Desulfobacteria</taxon>
        <taxon>Desulfobacterales</taxon>
        <taxon>Desulfatibacillaceae</taxon>
        <taxon>Desulfatibacillum</taxon>
    </lineage>
</organism>
<dbReference type="Proteomes" id="UP000183994">
    <property type="component" value="Unassembled WGS sequence"/>
</dbReference>
<accession>A0A1M6Y249</accession>
<dbReference type="InterPro" id="IPR038592">
    <property type="entry name" value="CheD-like_sf"/>
</dbReference>